<gene>
    <name evidence="2" type="ORF">Cboi02_000094300</name>
</gene>
<comment type="caution">
    <text evidence="2">The sequence shown here is derived from an EMBL/GenBank/DDBJ whole genome shotgun (WGS) entry which is preliminary data.</text>
</comment>
<evidence type="ECO:0000313" key="2">
    <source>
        <dbReference type="EMBL" id="GME67541.1"/>
    </source>
</evidence>
<feature type="compositionally biased region" description="Low complexity" evidence="1">
    <location>
        <begin position="48"/>
        <end position="73"/>
    </location>
</feature>
<organism evidence="2 3">
    <name type="scientific">Candida boidinii</name>
    <name type="common">Yeast</name>
    <dbReference type="NCBI Taxonomy" id="5477"/>
    <lineage>
        <taxon>Eukaryota</taxon>
        <taxon>Fungi</taxon>
        <taxon>Dikarya</taxon>
        <taxon>Ascomycota</taxon>
        <taxon>Saccharomycotina</taxon>
        <taxon>Pichiomycetes</taxon>
        <taxon>Pichiales</taxon>
        <taxon>Pichiaceae</taxon>
        <taxon>Ogataea</taxon>
        <taxon>Ogataea/Candida clade</taxon>
    </lineage>
</organism>
<evidence type="ECO:0000313" key="3">
    <source>
        <dbReference type="Proteomes" id="UP001165120"/>
    </source>
</evidence>
<protein>
    <submittedName>
        <fullName evidence="2">Unnamed protein product</fullName>
    </submittedName>
</protein>
<proteinExistence type="predicted"/>
<reference evidence="2" key="1">
    <citation type="submission" date="2023-04" db="EMBL/GenBank/DDBJ databases">
        <title>Candida boidinii NBRC 10035.</title>
        <authorList>
            <person name="Ichikawa N."/>
            <person name="Sato H."/>
            <person name="Tonouchi N."/>
        </authorList>
    </citation>
    <scope>NUCLEOTIDE SEQUENCE</scope>
    <source>
        <strain evidence="2">NBRC 10035</strain>
    </source>
</reference>
<feature type="region of interest" description="Disordered" evidence="1">
    <location>
        <begin position="38"/>
        <end position="73"/>
    </location>
</feature>
<feature type="compositionally biased region" description="Basic and acidic residues" evidence="1">
    <location>
        <begin position="38"/>
        <end position="47"/>
    </location>
</feature>
<dbReference type="AlphaFoldDB" id="A0A9W6WEZ5"/>
<dbReference type="Proteomes" id="UP001165120">
    <property type="component" value="Unassembled WGS sequence"/>
</dbReference>
<name>A0A9W6WEZ5_CANBO</name>
<sequence length="227" mass="26397">MTQNVPNINVLLQDTTTISNKIHMDLENLNIDNDKTEIDSQRHDESNIKLNNKTNTNNTNTNNTNNSNNNKSFFYSNFKSPNLEFIFEGEDDIEDKDKRSNSNKLTNSFNYFDNDNDNDNHNNDDIHDEEAILIELQKDGEKLNSITSRSSNWRAYEVKSDTWEFIDNSDNSKEIIENFIIKGSKSELSVDESNIYDLVPKGDLEYINRLVNLFDERNNQLINTLQL</sequence>
<evidence type="ECO:0000256" key="1">
    <source>
        <dbReference type="SAM" id="MobiDB-lite"/>
    </source>
</evidence>
<keyword evidence="3" id="KW-1185">Reference proteome</keyword>
<accession>A0A9W6WEZ5</accession>
<dbReference type="EMBL" id="BSXN01000193">
    <property type="protein sequence ID" value="GME67541.1"/>
    <property type="molecule type" value="Genomic_DNA"/>
</dbReference>